<sequence>MRLDHVSYAVSNSELGSTVNRLGTLLGATFRDGGVHPRFGTRNFVLPLAGGSYVEVVAPLDHPATDAAPFGKAVKARAEDGGGWLGWVVGVDDITPWEQRLGRPAAAGHRVRPDGFDLRWKQLGVLDLMADPQLPYFLAWEISADQRPGAGAVNGVPAFERLEISGDRTQVLSWIGGSPDHDPLEEVKVDWIDAEEPGVLAVHFRCAAGSVRID</sequence>
<reference evidence="2 3" key="1">
    <citation type="journal article" date="2009" name="Stand. Genomic Sci.">
        <title>Complete genome sequence of Catenulispora acidiphila type strain (ID 139908).</title>
        <authorList>
            <person name="Copeland A."/>
            <person name="Lapidus A."/>
            <person name="Glavina Del Rio T."/>
            <person name="Nolan M."/>
            <person name="Lucas S."/>
            <person name="Chen F."/>
            <person name="Tice H."/>
            <person name="Cheng J.F."/>
            <person name="Bruce D."/>
            <person name="Goodwin L."/>
            <person name="Pitluck S."/>
            <person name="Mikhailova N."/>
            <person name="Pati A."/>
            <person name="Ivanova N."/>
            <person name="Mavromatis K."/>
            <person name="Chen A."/>
            <person name="Palaniappan K."/>
            <person name="Chain P."/>
            <person name="Land M."/>
            <person name="Hauser L."/>
            <person name="Chang Y.J."/>
            <person name="Jeffries C.D."/>
            <person name="Chertkov O."/>
            <person name="Brettin T."/>
            <person name="Detter J.C."/>
            <person name="Han C."/>
            <person name="Ali Z."/>
            <person name="Tindall B.J."/>
            <person name="Goker M."/>
            <person name="Bristow J."/>
            <person name="Eisen J.A."/>
            <person name="Markowitz V."/>
            <person name="Hugenholtz P."/>
            <person name="Kyrpides N.C."/>
            <person name="Klenk H.P."/>
        </authorList>
    </citation>
    <scope>NUCLEOTIDE SEQUENCE [LARGE SCALE GENOMIC DNA]</scope>
    <source>
        <strain evidence="3">DSM 44928 / JCM 14897 / NBRC 102108 / NRRL B-24433 / ID139908</strain>
    </source>
</reference>
<dbReference type="InParanoid" id="C7Q7Z4"/>
<feature type="domain" description="Glyoxalase-like" evidence="1">
    <location>
        <begin position="3"/>
        <end position="172"/>
    </location>
</feature>
<proteinExistence type="predicted"/>
<dbReference type="RefSeq" id="WP_015793890.1">
    <property type="nucleotide sequence ID" value="NC_013131.1"/>
</dbReference>
<evidence type="ECO:0000259" key="1">
    <source>
        <dbReference type="Pfam" id="PF13468"/>
    </source>
</evidence>
<dbReference type="AlphaFoldDB" id="C7Q7Z4"/>
<dbReference type="Pfam" id="PF13468">
    <property type="entry name" value="Glyoxalase_3"/>
    <property type="match status" value="1"/>
</dbReference>
<dbReference type="Gene3D" id="3.10.180.10">
    <property type="entry name" value="2,3-Dihydroxybiphenyl 1,2-Dioxygenase, domain 1"/>
    <property type="match status" value="1"/>
</dbReference>
<evidence type="ECO:0000313" key="3">
    <source>
        <dbReference type="Proteomes" id="UP000000851"/>
    </source>
</evidence>
<keyword evidence="3" id="KW-1185">Reference proteome</keyword>
<accession>C7Q7Z4</accession>
<dbReference type="Proteomes" id="UP000000851">
    <property type="component" value="Chromosome"/>
</dbReference>
<dbReference type="InterPro" id="IPR029068">
    <property type="entry name" value="Glyas_Bleomycin-R_OHBP_Dase"/>
</dbReference>
<dbReference type="InterPro" id="IPR025870">
    <property type="entry name" value="Glyoxalase-like_dom"/>
</dbReference>
<dbReference type="eggNOG" id="ENOG5030MQE">
    <property type="taxonomic scope" value="Bacteria"/>
</dbReference>
<dbReference type="OrthoDB" id="8857320at2"/>
<name>C7Q7Z4_CATAD</name>
<dbReference type="EMBL" id="CP001700">
    <property type="protein sequence ID" value="ACU74161.1"/>
    <property type="molecule type" value="Genomic_DNA"/>
</dbReference>
<gene>
    <name evidence="2" type="ordered locus">Caci_5302</name>
</gene>
<organism evidence="2 3">
    <name type="scientific">Catenulispora acidiphila (strain DSM 44928 / JCM 14897 / NBRC 102108 / NRRL B-24433 / ID139908)</name>
    <dbReference type="NCBI Taxonomy" id="479433"/>
    <lineage>
        <taxon>Bacteria</taxon>
        <taxon>Bacillati</taxon>
        <taxon>Actinomycetota</taxon>
        <taxon>Actinomycetes</taxon>
        <taxon>Catenulisporales</taxon>
        <taxon>Catenulisporaceae</taxon>
        <taxon>Catenulispora</taxon>
    </lineage>
</organism>
<dbReference type="STRING" id="479433.Caci_5302"/>
<dbReference type="SUPFAM" id="SSF54593">
    <property type="entry name" value="Glyoxalase/Bleomycin resistance protein/Dihydroxybiphenyl dioxygenase"/>
    <property type="match status" value="1"/>
</dbReference>
<evidence type="ECO:0000313" key="2">
    <source>
        <dbReference type="EMBL" id="ACU74161.1"/>
    </source>
</evidence>
<protein>
    <recommendedName>
        <fullName evidence="1">Glyoxalase-like domain-containing protein</fullName>
    </recommendedName>
</protein>
<dbReference type="KEGG" id="cai:Caci_5302"/>
<dbReference type="HOGENOM" id="CLU_1297691_0_0_11"/>